<evidence type="ECO:0000313" key="2">
    <source>
        <dbReference type="Proteomes" id="UP001221519"/>
    </source>
</evidence>
<dbReference type="Proteomes" id="UP001221519">
    <property type="component" value="Chromosome"/>
</dbReference>
<keyword evidence="2" id="KW-1185">Reference proteome</keyword>
<protein>
    <submittedName>
        <fullName evidence="1">Uncharacterized protein</fullName>
    </submittedName>
</protein>
<dbReference type="RefSeq" id="WP_274337825.1">
    <property type="nucleotide sequence ID" value="NZ_CP118106.1"/>
</dbReference>
<sequence length="50" mass="5625">MKETFDHTDPSHHFELFIDILADMICHYLKAEDVSTGADKLSTQSSQEAA</sequence>
<evidence type="ECO:0000313" key="1">
    <source>
        <dbReference type="EMBL" id="WDI02393.1"/>
    </source>
</evidence>
<organism evidence="1 2">
    <name type="scientific">Paenibacillus urinalis</name>
    <dbReference type="NCBI Taxonomy" id="521520"/>
    <lineage>
        <taxon>Bacteria</taxon>
        <taxon>Bacillati</taxon>
        <taxon>Bacillota</taxon>
        <taxon>Bacilli</taxon>
        <taxon>Bacillales</taxon>
        <taxon>Paenibacillaceae</taxon>
        <taxon>Paenibacillus</taxon>
    </lineage>
</organism>
<dbReference type="EMBL" id="CP118108">
    <property type="protein sequence ID" value="WDI02393.1"/>
    <property type="molecule type" value="Genomic_DNA"/>
</dbReference>
<proteinExistence type="predicted"/>
<name>A0ABY7X9A5_9BACL</name>
<gene>
    <name evidence="1" type="ORF">PUW25_24935</name>
</gene>
<reference evidence="1 2" key="1">
    <citation type="submission" date="2023-02" db="EMBL/GenBank/DDBJ databases">
        <title>Pathogen: clinical or host-associated sample.</title>
        <authorList>
            <person name="Hergert J."/>
            <person name="Casey R."/>
            <person name="Wagner J."/>
            <person name="Young E.L."/>
            <person name="Oakeson K.F."/>
        </authorList>
    </citation>
    <scope>NUCLEOTIDE SEQUENCE [LARGE SCALE GENOMIC DNA]</scope>
    <source>
        <strain evidence="1 2">2022CK-00829</strain>
    </source>
</reference>
<accession>A0ABY7X9A5</accession>